<comment type="caution">
    <text evidence="2">The sequence shown here is derived from an EMBL/GenBank/DDBJ whole genome shotgun (WGS) entry which is preliminary data.</text>
</comment>
<dbReference type="SUPFAM" id="SSF52047">
    <property type="entry name" value="RNI-like"/>
    <property type="match status" value="1"/>
</dbReference>
<evidence type="ECO:0000259" key="1">
    <source>
        <dbReference type="PROSITE" id="PS50181"/>
    </source>
</evidence>
<name>A0A815KVU0_9BILA</name>
<reference evidence="2" key="1">
    <citation type="submission" date="2021-02" db="EMBL/GenBank/DDBJ databases">
        <authorList>
            <person name="Nowell W R."/>
        </authorList>
    </citation>
    <scope>NUCLEOTIDE SEQUENCE</scope>
</reference>
<dbReference type="Proteomes" id="UP000663891">
    <property type="component" value="Unassembled WGS sequence"/>
</dbReference>
<organism evidence="2 3">
    <name type="scientific">Adineta steineri</name>
    <dbReference type="NCBI Taxonomy" id="433720"/>
    <lineage>
        <taxon>Eukaryota</taxon>
        <taxon>Metazoa</taxon>
        <taxon>Spiralia</taxon>
        <taxon>Gnathifera</taxon>
        <taxon>Rotifera</taxon>
        <taxon>Eurotatoria</taxon>
        <taxon>Bdelloidea</taxon>
        <taxon>Adinetida</taxon>
        <taxon>Adinetidae</taxon>
        <taxon>Adineta</taxon>
    </lineage>
</organism>
<dbReference type="EMBL" id="CAJNON010000884">
    <property type="protein sequence ID" value="CAF1398406.1"/>
    <property type="molecule type" value="Genomic_DNA"/>
</dbReference>
<evidence type="ECO:0000313" key="2">
    <source>
        <dbReference type="EMBL" id="CAF1398406.1"/>
    </source>
</evidence>
<accession>A0A815KVU0</accession>
<dbReference type="Gene3D" id="3.80.10.10">
    <property type="entry name" value="Ribonuclease Inhibitor"/>
    <property type="match status" value="1"/>
</dbReference>
<dbReference type="OrthoDB" id="10063321at2759"/>
<sequence length="569" mass="66714">MNFESLPNEILLFLFGYFHSTDLLRAFYRLNTRLNTLIYKQHLFHWFKFSSIKKNEFDQICQYDIPRLTNLIYGLHIVENNLTPGKMNLFFTYIPSFRQFIGLQSLTLSNVSSSKTLTKIIEKLPHLLNLTHLTIDSRIRGKLCFNPQLLTDTIWNLPKLRHCSLSIYDPRDSPMCMPTKISSTLQSFKRSGCCISIDQLEQLMKHTPHLKHLSKITIIGEHDCVLPSLSKFISLDISICNVDNLSTVISLLKNLSNLRCLKFSLEYNFINGYQWEEIIRNHLPNLKTFELDMKYKIPPDQNIEECTNQLFNSFQNSFWINEHQWFIYCYVSDTTIHFSTSKRYYSYCHNRKLPLIWKSTNSNDNQQTLYHSIKIIDENFFGRPQPSDLCLSNLSSITIKFPLPDQFWSIISNLNHLNTLYVILYEDIYQLELQNVLNRAIHLRDLHIRQDPSIRAPQLSFLSCTSSSIRALVLIESNYSLDEIECLSFSRTSLANQCEECSIKVQNRDCIVILIKNMPNLRALYVHGDEETLINDNIELIQCLKVNLSSKYLITEHPYFPNAIRIWIQ</sequence>
<feature type="domain" description="F-box" evidence="1">
    <location>
        <begin position="1"/>
        <end position="47"/>
    </location>
</feature>
<dbReference type="InterPro" id="IPR001810">
    <property type="entry name" value="F-box_dom"/>
</dbReference>
<dbReference type="AlphaFoldDB" id="A0A815KVU0"/>
<evidence type="ECO:0000313" key="3">
    <source>
        <dbReference type="Proteomes" id="UP000663891"/>
    </source>
</evidence>
<proteinExistence type="predicted"/>
<gene>
    <name evidence="2" type="ORF">VCS650_LOCUS36351</name>
</gene>
<dbReference type="InterPro" id="IPR032675">
    <property type="entry name" value="LRR_dom_sf"/>
</dbReference>
<dbReference type="PROSITE" id="PS50181">
    <property type="entry name" value="FBOX"/>
    <property type="match status" value="1"/>
</dbReference>
<protein>
    <recommendedName>
        <fullName evidence="1">F-box domain-containing protein</fullName>
    </recommendedName>
</protein>